<name>A0A918BBE1_9ACTN</name>
<gene>
    <name evidence="1" type="ORF">GCM10010145_22950</name>
</gene>
<dbReference type="EMBL" id="BMQK01000003">
    <property type="protein sequence ID" value="GGQ52842.1"/>
    <property type="molecule type" value="Genomic_DNA"/>
</dbReference>
<accession>A0A918BBE1</accession>
<dbReference type="NCBIfam" id="TIGR02243">
    <property type="entry name" value="putative baseplate assembly protein"/>
    <property type="match status" value="1"/>
</dbReference>
<keyword evidence="2" id="KW-1185">Reference proteome</keyword>
<reference evidence="1" key="1">
    <citation type="journal article" date="2014" name="Int. J. Syst. Evol. Microbiol.">
        <title>Complete genome sequence of Corynebacterium casei LMG S-19264T (=DSM 44701T), isolated from a smear-ripened cheese.</title>
        <authorList>
            <consortium name="US DOE Joint Genome Institute (JGI-PGF)"/>
            <person name="Walter F."/>
            <person name="Albersmeier A."/>
            <person name="Kalinowski J."/>
            <person name="Ruckert C."/>
        </authorList>
    </citation>
    <scope>NUCLEOTIDE SEQUENCE</scope>
    <source>
        <strain evidence="1">JCM 3131</strain>
    </source>
</reference>
<proteinExistence type="predicted"/>
<dbReference type="RefSeq" id="WP_189216579.1">
    <property type="nucleotide sequence ID" value="NZ_BMQK01000003.1"/>
</dbReference>
<comment type="caution">
    <text evidence="1">The sequence shown here is derived from an EMBL/GenBank/DDBJ whole genome shotgun (WGS) entry which is preliminary data.</text>
</comment>
<dbReference type="Proteomes" id="UP000620156">
    <property type="component" value="Unassembled WGS sequence"/>
</dbReference>
<reference evidence="1" key="2">
    <citation type="submission" date="2020-09" db="EMBL/GenBank/DDBJ databases">
        <authorList>
            <person name="Sun Q."/>
            <person name="Ohkuma M."/>
        </authorList>
    </citation>
    <scope>NUCLEOTIDE SEQUENCE</scope>
    <source>
        <strain evidence="1">JCM 3131</strain>
    </source>
</reference>
<sequence length="653" mass="69969">MALPSPNLDDRRFQQLVDEAKRYVQQRAPEWTDHNVSDPGVTLIETFAYLVDQLLYRLNRVPDKNYTAFLDLLGIRLFPPAAAAADVDFWLSAPQPDTVVLPAGTEVTTARGETDEPVVFTTTDELRVLPSELTRLVTAPRGGAQTDRTGMLAEGRDIPCFQAAPQPGDALLFGLPTAVPRCIVAVRLDSRVEGVGVDPRQPPLAWEAWDGGGWQLCETGTDTTGGLNRPGEVIVHVPAGHTASVIGGTRAGWLRCRVTEAEPGQPFYSESPTVREAAVFTVGGTMAVEHAETVTDVPLGTSEGVAGQTFRLGRPPVLLDGEPPVVEVSSAEGWQRWEVVEHFGRSAPDDRHVRVDATTGEFAFPPVLREPDGSLRQCGAVPPKGAQVRVVRYRTGGGPAGNVARGAISVLRSSVPYVARVVNREAARGGVAGETVANAKLRAPDALRMQERAVTAEDYEIISRQAAPSVRRVRCLPAGDDAGAVRVLVVPDAIPDDGDRLRFEQLIPSGQVLRAITASLDERRLIGTRLVVEPPVYQGVTVVARLAAARGDTDRVRDAALDALFGYLDPLRGGPDGTGWPFGRPVQYGEVFGVLQRATGNALVEDVRLFPADPITGRRGAPADRVDVAAGALVFSHQHQVVVSAVEPEGGRE</sequence>
<evidence type="ECO:0000313" key="1">
    <source>
        <dbReference type="EMBL" id="GGQ52842.1"/>
    </source>
</evidence>
<organism evidence="1 2">
    <name type="scientific">Streptomyces ruber</name>
    <dbReference type="NCBI Taxonomy" id="83378"/>
    <lineage>
        <taxon>Bacteria</taxon>
        <taxon>Bacillati</taxon>
        <taxon>Actinomycetota</taxon>
        <taxon>Actinomycetes</taxon>
        <taxon>Kitasatosporales</taxon>
        <taxon>Streptomycetaceae</taxon>
        <taxon>Streptomyces</taxon>
    </lineage>
</organism>
<protein>
    <submittedName>
        <fullName evidence="1">Baseplate assembly protein</fullName>
    </submittedName>
</protein>
<dbReference type="InterPro" id="IPR011749">
    <property type="entry name" value="CHP02243"/>
</dbReference>
<evidence type="ECO:0000313" key="2">
    <source>
        <dbReference type="Proteomes" id="UP000620156"/>
    </source>
</evidence>
<dbReference type="AlphaFoldDB" id="A0A918BBE1"/>